<dbReference type="RefSeq" id="XP_018984330.1">
    <property type="nucleotide sequence ID" value="XM_019127184.1"/>
</dbReference>
<evidence type="ECO:0000313" key="1">
    <source>
        <dbReference type="EMBL" id="ODQ79002.1"/>
    </source>
</evidence>
<dbReference type="EMBL" id="KV454433">
    <property type="protein sequence ID" value="ODQ79002.1"/>
    <property type="molecule type" value="Genomic_DNA"/>
</dbReference>
<dbReference type="GeneID" id="30145037"/>
<evidence type="ECO:0000313" key="2">
    <source>
        <dbReference type="Proteomes" id="UP000094336"/>
    </source>
</evidence>
<accession>A0A1E3QPK9</accession>
<sequence>MPTQLTIPAENSLVLIRTEGNSCSEPIRYALNLAKHMWQTGSQTEILYVSTTGSNDLINIAICEESDFVDQIRVTKLFKLEDIVSLVDELDAAPRIGKHVLIVENISQLIFSSHSVAGAKVYNKTQGLSREVSRAMLKLRMLHYAYKVLLDCETNSVEDANHNLHFLSYFCDEVITC</sequence>
<proteinExistence type="predicted"/>
<reference evidence="2" key="1">
    <citation type="submission" date="2016-05" db="EMBL/GenBank/DDBJ databases">
        <title>Comparative genomics of biotechnologically important yeasts.</title>
        <authorList>
            <consortium name="DOE Joint Genome Institute"/>
            <person name="Riley R."/>
            <person name="Haridas S."/>
            <person name="Wolfe K.H."/>
            <person name="Lopes M.R."/>
            <person name="Hittinger C.T."/>
            <person name="Goker M."/>
            <person name="Salamov A."/>
            <person name="Wisecaver J."/>
            <person name="Long T.M."/>
            <person name="Aerts A.L."/>
            <person name="Barry K."/>
            <person name="Choi C."/>
            <person name="Clum A."/>
            <person name="Coughlan A.Y."/>
            <person name="Deshpande S."/>
            <person name="Douglass A.P."/>
            <person name="Hanson S.J."/>
            <person name="Klenk H.-P."/>
            <person name="Labutti K."/>
            <person name="Lapidus A."/>
            <person name="Lindquist E."/>
            <person name="Lipzen A."/>
            <person name="Meier-Kolthoff J.P."/>
            <person name="Ohm R.A."/>
            <person name="Otillar R.P."/>
            <person name="Pangilinan J."/>
            <person name="Peng Y."/>
            <person name="Rokas A."/>
            <person name="Rosa C.A."/>
            <person name="Scheuner C."/>
            <person name="Sibirny A.A."/>
            <person name="Slot J.C."/>
            <person name="Stielow J.B."/>
            <person name="Sun H."/>
            <person name="Kurtzman C.P."/>
            <person name="Blackwell M."/>
            <person name="Grigoriev I.V."/>
            <person name="Jeffries T.W."/>
        </authorList>
    </citation>
    <scope>NUCLEOTIDE SEQUENCE [LARGE SCALE GENOMIC DNA]</scope>
    <source>
        <strain evidence="2">NRRL Y-12698</strain>
    </source>
</reference>
<keyword evidence="2" id="KW-1185">Reference proteome</keyword>
<protein>
    <submittedName>
        <fullName evidence="1">Uncharacterized protein</fullName>
    </submittedName>
</protein>
<organism evidence="1 2">
    <name type="scientific">Babjeviella inositovora NRRL Y-12698</name>
    <dbReference type="NCBI Taxonomy" id="984486"/>
    <lineage>
        <taxon>Eukaryota</taxon>
        <taxon>Fungi</taxon>
        <taxon>Dikarya</taxon>
        <taxon>Ascomycota</taxon>
        <taxon>Saccharomycotina</taxon>
        <taxon>Pichiomycetes</taxon>
        <taxon>Serinales incertae sedis</taxon>
        <taxon>Babjeviella</taxon>
    </lineage>
</organism>
<gene>
    <name evidence="1" type="ORF">BABINDRAFT_146582</name>
</gene>
<dbReference type="AlphaFoldDB" id="A0A1E3QPK9"/>
<name>A0A1E3QPK9_9ASCO</name>
<dbReference type="Proteomes" id="UP000094336">
    <property type="component" value="Unassembled WGS sequence"/>
</dbReference>